<dbReference type="AlphaFoldDB" id="A0A822ZMJ5"/>
<protein>
    <submittedName>
        <fullName evidence="1">Uncharacterized protein</fullName>
    </submittedName>
</protein>
<dbReference type="Proteomes" id="UP000607653">
    <property type="component" value="Unassembled WGS sequence"/>
</dbReference>
<sequence length="33" mass="4182">MYRNSWIQHHTFDKAAIQYLRFIDRRYYSLCNA</sequence>
<evidence type="ECO:0000313" key="1">
    <source>
        <dbReference type="EMBL" id="DAD44589.1"/>
    </source>
</evidence>
<gene>
    <name evidence="1" type="ORF">HUJ06_002819</name>
</gene>
<dbReference type="EMBL" id="DUZY01000007">
    <property type="protein sequence ID" value="DAD44589.1"/>
    <property type="molecule type" value="Genomic_DNA"/>
</dbReference>
<evidence type="ECO:0000313" key="2">
    <source>
        <dbReference type="Proteomes" id="UP000607653"/>
    </source>
</evidence>
<reference evidence="1 2" key="1">
    <citation type="journal article" date="2020" name="Mol. Biol. Evol.">
        <title>Distinct Expression and Methylation Patterns for Genes with Different Fates following a Single Whole-Genome Duplication in Flowering Plants.</title>
        <authorList>
            <person name="Shi T."/>
            <person name="Rahmani R.S."/>
            <person name="Gugger P.F."/>
            <person name="Wang M."/>
            <person name="Li H."/>
            <person name="Zhang Y."/>
            <person name="Li Z."/>
            <person name="Wang Q."/>
            <person name="Van de Peer Y."/>
            <person name="Marchal K."/>
            <person name="Chen J."/>
        </authorList>
    </citation>
    <scope>NUCLEOTIDE SEQUENCE [LARGE SCALE GENOMIC DNA]</scope>
    <source>
        <tissue evidence="1">Leaf</tissue>
    </source>
</reference>
<accession>A0A822ZMJ5</accession>
<proteinExistence type="predicted"/>
<comment type="caution">
    <text evidence="1">The sequence shown here is derived from an EMBL/GenBank/DDBJ whole genome shotgun (WGS) entry which is preliminary data.</text>
</comment>
<organism evidence="1 2">
    <name type="scientific">Nelumbo nucifera</name>
    <name type="common">Sacred lotus</name>
    <dbReference type="NCBI Taxonomy" id="4432"/>
    <lineage>
        <taxon>Eukaryota</taxon>
        <taxon>Viridiplantae</taxon>
        <taxon>Streptophyta</taxon>
        <taxon>Embryophyta</taxon>
        <taxon>Tracheophyta</taxon>
        <taxon>Spermatophyta</taxon>
        <taxon>Magnoliopsida</taxon>
        <taxon>Proteales</taxon>
        <taxon>Nelumbonaceae</taxon>
        <taxon>Nelumbo</taxon>
    </lineage>
</organism>
<keyword evidence="2" id="KW-1185">Reference proteome</keyword>
<name>A0A822ZMJ5_NELNU</name>